<accession>A0A4Y9YXV0</accession>
<reference evidence="3 4" key="1">
    <citation type="submission" date="2019-01" db="EMBL/GenBank/DDBJ databases">
        <title>Genome sequencing of the rare red list fungi Fomitopsis rosea.</title>
        <authorList>
            <person name="Buettner E."/>
            <person name="Kellner H."/>
        </authorList>
    </citation>
    <scope>NUCLEOTIDE SEQUENCE [LARGE SCALE GENOMIC DNA]</scope>
    <source>
        <strain evidence="3 4">DSM 105464</strain>
    </source>
</reference>
<sequence>MASTSSYDYWWPYPAWGATTAEGAATAVPLASTPAPSLVTISVTDSALSSVVHPVATSSASTTSSGSIIRITALPPSNGTSSQKSTAYSHSGFDIAYLAPLFAVLAAIAGALFTWYLLRWQVRRRDKQGHGSSILHSGPRYAPPPGFTEDSAPQGSSSSGSATESSKLLRGRTDSKKEGWLARAFSRSSRHSQAMSAAAPVTPISVVGRQLSSRVPRTSMNNLYSAVEDDANSEDAGAMPMDSNGPERSGTRLPGQIASPELLSPGDDDVPYDTLRHKSIRRAIMERLKFGSLRRPAKDKAEYLPDVETGRVPGTPVRRVSSRRGHRRNDPDFNVEDLQRAGSAGNPSRATSLMREMAGRPPILSPPGFRIIEEDTEADMHGADHEHGHLLGRDRLEDGSEGGTPARENPAWKWIASWSPSPSIRTVRVGTPRISTTLETFPSIALRLSSERGVETPLRSAPVPVTASRYVNGEATVDIGMAPYESWTGKRSRKHSRASKMIFGVLGLAALASPLSPTPNNALSPTYDPRAPCSAHTPIFSPWLQSLRVHSVDPLTSPWLPNRRGSDGLWAFPQSPRGVRC</sequence>
<protein>
    <submittedName>
        <fullName evidence="3">Uncharacterized protein</fullName>
    </submittedName>
</protein>
<evidence type="ECO:0000313" key="4">
    <source>
        <dbReference type="Proteomes" id="UP000298390"/>
    </source>
</evidence>
<feature type="transmembrane region" description="Helical" evidence="2">
    <location>
        <begin position="95"/>
        <end position="118"/>
    </location>
</feature>
<feature type="compositionally biased region" description="Low complexity" evidence="1">
    <location>
        <begin position="151"/>
        <end position="166"/>
    </location>
</feature>
<feature type="region of interest" description="Disordered" evidence="1">
    <location>
        <begin position="230"/>
        <end position="270"/>
    </location>
</feature>
<keyword evidence="2" id="KW-0472">Membrane</keyword>
<organism evidence="3 4">
    <name type="scientific">Rhodofomes roseus</name>
    <dbReference type="NCBI Taxonomy" id="34475"/>
    <lineage>
        <taxon>Eukaryota</taxon>
        <taxon>Fungi</taxon>
        <taxon>Dikarya</taxon>
        <taxon>Basidiomycota</taxon>
        <taxon>Agaricomycotina</taxon>
        <taxon>Agaricomycetes</taxon>
        <taxon>Polyporales</taxon>
        <taxon>Rhodofomes</taxon>
    </lineage>
</organism>
<evidence type="ECO:0000256" key="1">
    <source>
        <dbReference type="SAM" id="MobiDB-lite"/>
    </source>
</evidence>
<evidence type="ECO:0000256" key="2">
    <source>
        <dbReference type="SAM" id="Phobius"/>
    </source>
</evidence>
<dbReference type="AlphaFoldDB" id="A0A4Y9YXV0"/>
<name>A0A4Y9YXV0_9APHY</name>
<feature type="region of interest" description="Disordered" evidence="1">
    <location>
        <begin position="307"/>
        <end position="349"/>
    </location>
</feature>
<proteinExistence type="predicted"/>
<feature type="region of interest" description="Disordered" evidence="1">
    <location>
        <begin position="129"/>
        <end position="173"/>
    </location>
</feature>
<dbReference type="Proteomes" id="UP000298390">
    <property type="component" value="Unassembled WGS sequence"/>
</dbReference>
<gene>
    <name evidence="3" type="ORF">EVJ58_g1774</name>
</gene>
<comment type="caution">
    <text evidence="3">The sequence shown here is derived from an EMBL/GenBank/DDBJ whole genome shotgun (WGS) entry which is preliminary data.</text>
</comment>
<keyword evidence="2" id="KW-0812">Transmembrane</keyword>
<evidence type="ECO:0000313" key="3">
    <source>
        <dbReference type="EMBL" id="TFY67204.1"/>
    </source>
</evidence>
<dbReference type="EMBL" id="SEKV01000060">
    <property type="protein sequence ID" value="TFY67204.1"/>
    <property type="molecule type" value="Genomic_DNA"/>
</dbReference>
<keyword evidence="2" id="KW-1133">Transmembrane helix</keyword>